<evidence type="ECO:0000256" key="1">
    <source>
        <dbReference type="ARBA" id="ARBA00022737"/>
    </source>
</evidence>
<dbReference type="GO" id="GO:0005634">
    <property type="term" value="C:nucleus"/>
    <property type="evidence" value="ECO:0007669"/>
    <property type="project" value="TreeGrafter"/>
</dbReference>
<evidence type="ECO:0000256" key="3">
    <source>
        <dbReference type="ARBA" id="ARBA00023602"/>
    </source>
</evidence>
<dbReference type="GO" id="GO:0006457">
    <property type="term" value="P:protein folding"/>
    <property type="evidence" value="ECO:0007669"/>
    <property type="project" value="TreeGrafter"/>
</dbReference>
<keyword evidence="2" id="KW-0802">TPR repeat</keyword>
<feature type="compositionally biased region" description="Basic and acidic residues" evidence="4">
    <location>
        <begin position="1"/>
        <end position="20"/>
    </location>
</feature>
<dbReference type="GO" id="GO:0030544">
    <property type="term" value="F:Hsp70 protein binding"/>
    <property type="evidence" value="ECO:0007669"/>
    <property type="project" value="TreeGrafter"/>
</dbReference>
<evidence type="ECO:0000259" key="5">
    <source>
        <dbReference type="Pfam" id="PF18972"/>
    </source>
</evidence>
<comment type="similarity">
    <text evidence="3">Belongs to the TTC4 family.</text>
</comment>
<accession>A0A914WCM1</accession>
<dbReference type="GO" id="GO:0005829">
    <property type="term" value="C:cytosol"/>
    <property type="evidence" value="ECO:0007669"/>
    <property type="project" value="TreeGrafter"/>
</dbReference>
<dbReference type="GO" id="GO:0051879">
    <property type="term" value="F:Hsp90 protein binding"/>
    <property type="evidence" value="ECO:0007669"/>
    <property type="project" value="InterPro"/>
</dbReference>
<keyword evidence="6" id="KW-1185">Reference proteome</keyword>
<dbReference type="InterPro" id="IPR019734">
    <property type="entry name" value="TPR_rpt"/>
</dbReference>
<evidence type="ECO:0000256" key="2">
    <source>
        <dbReference type="ARBA" id="ARBA00022803"/>
    </source>
</evidence>
<dbReference type="Proteomes" id="UP000887566">
    <property type="component" value="Unplaced"/>
</dbReference>
<dbReference type="Gene3D" id="1.25.40.10">
    <property type="entry name" value="Tetratricopeptide repeat domain"/>
    <property type="match status" value="1"/>
</dbReference>
<feature type="domain" description="Cns1/TTC4 wheel" evidence="5">
    <location>
        <begin position="294"/>
        <end position="389"/>
    </location>
</feature>
<name>A0A914WCM1_9BILA</name>
<reference evidence="7" key="1">
    <citation type="submission" date="2022-11" db="UniProtKB">
        <authorList>
            <consortium name="WormBaseParasite"/>
        </authorList>
    </citation>
    <scope>IDENTIFICATION</scope>
</reference>
<dbReference type="SUPFAM" id="SSF48452">
    <property type="entry name" value="TPR-like"/>
    <property type="match status" value="1"/>
</dbReference>
<evidence type="ECO:0000313" key="6">
    <source>
        <dbReference type="Proteomes" id="UP000887566"/>
    </source>
</evidence>
<dbReference type="InterPro" id="IPR011990">
    <property type="entry name" value="TPR-like_helical_dom_sf"/>
</dbReference>
<dbReference type="WBParaSite" id="PSAMB.scaffold3868size16586.g22943.t1">
    <property type="protein sequence ID" value="PSAMB.scaffold3868size16586.g22943.t1"/>
    <property type="gene ID" value="PSAMB.scaffold3868size16586.g22943"/>
</dbReference>
<evidence type="ECO:0000313" key="7">
    <source>
        <dbReference type="WBParaSite" id="PSAMB.scaffold3868size16586.g22943.t1"/>
    </source>
</evidence>
<dbReference type="AlphaFoldDB" id="A0A914WCM1"/>
<keyword evidence="1" id="KW-0677">Repeat</keyword>
<evidence type="ECO:0000256" key="4">
    <source>
        <dbReference type="SAM" id="MobiDB-lite"/>
    </source>
</evidence>
<feature type="region of interest" description="Disordered" evidence="4">
    <location>
        <begin position="1"/>
        <end position="26"/>
    </location>
</feature>
<dbReference type="InterPro" id="IPR044059">
    <property type="entry name" value="Csn1/TTC4_wheel"/>
</dbReference>
<dbReference type="PANTHER" id="PTHR46035">
    <property type="entry name" value="TETRATRICOPEPTIDE REPEAT PROTEIN 4"/>
    <property type="match status" value="1"/>
</dbReference>
<protein>
    <submittedName>
        <fullName evidence="7">Cns1/TTC4 wheel domain-containing protein</fullName>
    </submittedName>
</protein>
<sequence>MPQIRELDDGNEKKPKKDPAKVAQEMDEDLDRFMEELAANKARNPGPKKEFDFDEWAKELDSHPAFMNDLKPNESGEYSEAIQALQALKYDDENDPKDNAERCKLEGNKHFKFKKYRWAIDCYTNGIKAMCSDRQMNAVLYANRAAAQVRLGNKRSAIKDCVMARKFDAHHHKALLRGAECLLDLGYAAQCLKWIATCDWSNSDQDISDKVEEVRRAAETKRAVEERDARKEKIRMEKDKKEKTKLLAALKARGMQFRPKIHFDDVNLFEWSDMQVELPQLDEHPHVYVGDGDALYWPLLLQYPEFAQTDFVKDSCESTPIEDILAKVLSTPAPWDVHHRYRLDNIRVFFGDEYMNQVISVPLKSTLGNVLRSEQMTIEHGLPVLQVYPVDYVNSHFECVHGNVWKTK</sequence>
<dbReference type="Pfam" id="PF18972">
    <property type="entry name" value="Wheel"/>
    <property type="match status" value="1"/>
</dbReference>
<dbReference type="SMART" id="SM00028">
    <property type="entry name" value="TPR"/>
    <property type="match status" value="2"/>
</dbReference>
<organism evidence="6 7">
    <name type="scientific">Plectus sambesii</name>
    <dbReference type="NCBI Taxonomy" id="2011161"/>
    <lineage>
        <taxon>Eukaryota</taxon>
        <taxon>Metazoa</taxon>
        <taxon>Ecdysozoa</taxon>
        <taxon>Nematoda</taxon>
        <taxon>Chromadorea</taxon>
        <taxon>Plectida</taxon>
        <taxon>Plectina</taxon>
        <taxon>Plectoidea</taxon>
        <taxon>Plectidae</taxon>
        <taxon>Plectus</taxon>
    </lineage>
</organism>
<proteinExistence type="inferred from homology"/>
<dbReference type="PANTHER" id="PTHR46035:SF1">
    <property type="entry name" value="TETRATRICOPEPTIDE REPEAT PROTEIN 4"/>
    <property type="match status" value="1"/>
</dbReference>